<feature type="domain" description="ABC transmembrane type-1" evidence="10">
    <location>
        <begin position="18"/>
        <end position="319"/>
    </location>
</feature>
<keyword evidence="12" id="KW-1185">Reference proteome</keyword>
<dbReference type="Gene3D" id="3.40.50.300">
    <property type="entry name" value="P-loop containing nucleotide triphosphate hydrolases"/>
    <property type="match status" value="1"/>
</dbReference>
<dbReference type="Gene3D" id="1.20.1560.10">
    <property type="entry name" value="ABC transporter type 1, transmembrane domain"/>
    <property type="match status" value="1"/>
</dbReference>
<evidence type="ECO:0000313" key="11">
    <source>
        <dbReference type="EMBL" id="MCV2231726.1"/>
    </source>
</evidence>
<keyword evidence="5 11" id="KW-0067">ATP-binding</keyword>
<feature type="transmembrane region" description="Helical" evidence="8">
    <location>
        <begin position="259"/>
        <end position="280"/>
    </location>
</feature>
<keyword evidence="7 8" id="KW-0472">Membrane</keyword>
<dbReference type="InterPro" id="IPR036640">
    <property type="entry name" value="ABC1_TM_sf"/>
</dbReference>
<dbReference type="Pfam" id="PF00005">
    <property type="entry name" value="ABC_tran"/>
    <property type="match status" value="1"/>
</dbReference>
<organism evidence="11 12">
    <name type="scientific">Paracholeplasma manati</name>
    <dbReference type="NCBI Taxonomy" id="591373"/>
    <lineage>
        <taxon>Bacteria</taxon>
        <taxon>Bacillati</taxon>
        <taxon>Mycoplasmatota</taxon>
        <taxon>Mollicutes</taxon>
        <taxon>Acholeplasmatales</taxon>
        <taxon>Acholeplasmataceae</taxon>
        <taxon>Paracholeplasma</taxon>
    </lineage>
</organism>
<dbReference type="SUPFAM" id="SSF52540">
    <property type="entry name" value="P-loop containing nucleoside triphosphate hydrolases"/>
    <property type="match status" value="1"/>
</dbReference>
<dbReference type="EMBL" id="JAOVQM010000002">
    <property type="protein sequence ID" value="MCV2231726.1"/>
    <property type="molecule type" value="Genomic_DNA"/>
</dbReference>
<keyword evidence="6 8" id="KW-1133">Transmembrane helix</keyword>
<protein>
    <submittedName>
        <fullName evidence="11">ABC transporter ATP-binding protein/permease</fullName>
    </submittedName>
</protein>
<dbReference type="SMART" id="SM00382">
    <property type="entry name" value="AAA"/>
    <property type="match status" value="1"/>
</dbReference>
<dbReference type="InterPro" id="IPR039421">
    <property type="entry name" value="Type_1_exporter"/>
</dbReference>
<name>A0ABT2Y4S4_9MOLU</name>
<evidence type="ECO:0000256" key="6">
    <source>
        <dbReference type="ARBA" id="ARBA00022989"/>
    </source>
</evidence>
<evidence type="ECO:0000256" key="3">
    <source>
        <dbReference type="ARBA" id="ARBA00022692"/>
    </source>
</evidence>
<comment type="similarity">
    <text evidence="2">Belongs to the ABC transporter superfamily.</text>
</comment>
<dbReference type="PROSITE" id="PS50929">
    <property type="entry name" value="ABC_TM1F"/>
    <property type="match status" value="1"/>
</dbReference>
<comment type="subcellular location">
    <subcellularLocation>
        <location evidence="1">Cell membrane</location>
        <topology evidence="1">Multi-pass membrane protein</topology>
    </subcellularLocation>
</comment>
<evidence type="ECO:0000259" key="9">
    <source>
        <dbReference type="PROSITE" id="PS50893"/>
    </source>
</evidence>
<dbReference type="PANTHER" id="PTHR43394">
    <property type="entry name" value="ATP-DEPENDENT PERMEASE MDL1, MITOCHONDRIAL"/>
    <property type="match status" value="1"/>
</dbReference>
<evidence type="ECO:0000259" key="10">
    <source>
        <dbReference type="PROSITE" id="PS50929"/>
    </source>
</evidence>
<gene>
    <name evidence="11" type="ORF">N7548_02690</name>
</gene>
<keyword evidence="3 8" id="KW-0812">Transmembrane</keyword>
<dbReference type="GO" id="GO:0005524">
    <property type="term" value="F:ATP binding"/>
    <property type="evidence" value="ECO:0007669"/>
    <property type="project" value="UniProtKB-KW"/>
</dbReference>
<evidence type="ECO:0000256" key="8">
    <source>
        <dbReference type="SAM" id="Phobius"/>
    </source>
</evidence>
<dbReference type="InterPro" id="IPR027417">
    <property type="entry name" value="P-loop_NTPase"/>
</dbReference>
<dbReference type="PROSITE" id="PS00211">
    <property type="entry name" value="ABC_TRANSPORTER_1"/>
    <property type="match status" value="1"/>
</dbReference>
<feature type="domain" description="ABC transporter" evidence="9">
    <location>
        <begin position="351"/>
        <end position="586"/>
    </location>
</feature>
<dbReference type="Proteomes" id="UP001177160">
    <property type="component" value="Unassembled WGS sequence"/>
</dbReference>
<evidence type="ECO:0000313" key="12">
    <source>
        <dbReference type="Proteomes" id="UP001177160"/>
    </source>
</evidence>
<dbReference type="SUPFAM" id="SSF90123">
    <property type="entry name" value="ABC transporter transmembrane region"/>
    <property type="match status" value="1"/>
</dbReference>
<evidence type="ECO:0000256" key="2">
    <source>
        <dbReference type="ARBA" id="ARBA00005417"/>
    </source>
</evidence>
<evidence type="ECO:0000256" key="7">
    <source>
        <dbReference type="ARBA" id="ARBA00023136"/>
    </source>
</evidence>
<feature type="transmembrane region" description="Helical" evidence="8">
    <location>
        <begin position="286"/>
        <end position="305"/>
    </location>
</feature>
<comment type="caution">
    <text evidence="11">The sequence shown here is derived from an EMBL/GenBank/DDBJ whole genome shotgun (WGS) entry which is preliminary data.</text>
</comment>
<dbReference type="RefSeq" id="WP_263607879.1">
    <property type="nucleotide sequence ID" value="NZ_JAOVQM010000002.1"/>
</dbReference>
<dbReference type="Pfam" id="PF00664">
    <property type="entry name" value="ABC_membrane"/>
    <property type="match status" value="1"/>
</dbReference>
<keyword evidence="4" id="KW-0547">Nucleotide-binding</keyword>
<feature type="transmembrane region" description="Helical" evidence="8">
    <location>
        <begin position="68"/>
        <end position="85"/>
    </location>
</feature>
<dbReference type="InterPro" id="IPR011527">
    <property type="entry name" value="ABC1_TM_dom"/>
</dbReference>
<proteinExistence type="inferred from homology"/>
<dbReference type="PANTHER" id="PTHR43394:SF1">
    <property type="entry name" value="ATP-BINDING CASSETTE SUB-FAMILY B MEMBER 10, MITOCHONDRIAL"/>
    <property type="match status" value="1"/>
</dbReference>
<dbReference type="InterPro" id="IPR017871">
    <property type="entry name" value="ABC_transporter-like_CS"/>
</dbReference>
<dbReference type="CDD" id="cd18542">
    <property type="entry name" value="ABC_6TM_YknU_like"/>
    <property type="match status" value="1"/>
</dbReference>
<evidence type="ECO:0000256" key="4">
    <source>
        <dbReference type="ARBA" id="ARBA00022741"/>
    </source>
</evidence>
<sequence>MRLIKLLKTAKGLYIFLVIIILVVMFNRFTYSYVPLFTQYIIDMLDVGTSTANFPTFVTDIFEQGSDVIQIILIVATTMVFYQAMRFSMLFVEEYAQGRFSEGVSKKLRDRLYNHIQSLDYSFHNNADTGDLVQRVTSDIEAMSNFLANRLPEFFRLMATITFGAIQIYAISPTMVLIALGMVPISAATSIWYFKKVDKSFKVIEESEAKMMTVIQENLSGARIVRAFANEKFEIDKLEKENKNYSDHFLHLQTISSRYWGFSDMIAVTQYLVTILIGVIFVRENIVITGGQIIAVLMLLGMLIWPIRGLGRMIGDFGRALVATQRIYELLEKPSEFNINGTLTPEIKGEIEFRDVHFKFADGKNNLLNGVSFHVRPGQTVAIIGRTGSGKTTVINLLSRMLETTDGDIYIDGVSIKDIEKHHLRKHMGIVLQDPFLFSKTVYENIAISNPRTEKGNVYKAAQIAAIEKDIHTFEKGYDTVVGERGTTLSGGQKQRVAIARILVADKPILVFDDSLSAVDTETDMMIRSALKDKGSSSTTIIITHRITTAKEADLIVVLENGTVSDIGTHASLKDKPGLYQKLWKIQGELEAEFMKLIEEAKS</sequence>
<feature type="transmembrane region" description="Helical" evidence="8">
    <location>
        <begin position="12"/>
        <end position="31"/>
    </location>
</feature>
<evidence type="ECO:0000256" key="5">
    <source>
        <dbReference type="ARBA" id="ARBA00022840"/>
    </source>
</evidence>
<accession>A0ABT2Y4S4</accession>
<reference evidence="11" key="1">
    <citation type="submission" date="2022-09" db="EMBL/GenBank/DDBJ databases">
        <title>Novel Mycoplasma species identified in domestic and wild animals.</title>
        <authorList>
            <person name="Volokhov D.V."/>
            <person name="Furtak V.A."/>
            <person name="Zagorodnyaya T.A."/>
        </authorList>
    </citation>
    <scope>NUCLEOTIDE SEQUENCE</scope>
    <source>
        <strain evidence="11">Oakley</strain>
    </source>
</reference>
<dbReference type="InterPro" id="IPR003439">
    <property type="entry name" value="ABC_transporter-like_ATP-bd"/>
</dbReference>
<dbReference type="PROSITE" id="PS50893">
    <property type="entry name" value="ABC_TRANSPORTER_2"/>
    <property type="match status" value="1"/>
</dbReference>
<dbReference type="InterPro" id="IPR003593">
    <property type="entry name" value="AAA+_ATPase"/>
</dbReference>
<evidence type="ECO:0000256" key="1">
    <source>
        <dbReference type="ARBA" id="ARBA00004651"/>
    </source>
</evidence>